<accession>A0ABS9W424</accession>
<evidence type="ECO:0000256" key="2">
    <source>
        <dbReference type="RuleBase" id="RU003707"/>
    </source>
</evidence>
<dbReference type="SUPFAM" id="SSF52096">
    <property type="entry name" value="ClpP/crotonase"/>
    <property type="match status" value="1"/>
</dbReference>
<dbReference type="Gene3D" id="3.90.226.10">
    <property type="entry name" value="2-enoyl-CoA Hydratase, Chain A, domain 1"/>
    <property type="match status" value="1"/>
</dbReference>
<dbReference type="InterPro" id="IPR001753">
    <property type="entry name" value="Enoyl-CoA_hydra/iso"/>
</dbReference>
<reference evidence="3 4" key="1">
    <citation type="submission" date="2022-03" db="EMBL/GenBank/DDBJ databases">
        <title>Complete genome analysis of Roseomonas KG 17.1 : a prolific producer of plant growth promoters.</title>
        <authorList>
            <person name="Saadouli I."/>
            <person name="Najjari A."/>
            <person name="Mosbah A."/>
            <person name="Ouzari H.I."/>
        </authorList>
    </citation>
    <scope>NUCLEOTIDE SEQUENCE [LARGE SCALE GENOMIC DNA]</scope>
    <source>
        <strain evidence="3 4">KG17-1</strain>
    </source>
</reference>
<proteinExistence type="inferred from homology"/>
<evidence type="ECO:0000313" key="3">
    <source>
        <dbReference type="EMBL" id="MCI0753818.1"/>
    </source>
</evidence>
<dbReference type="RefSeq" id="WP_120007947.1">
    <property type="nucleotide sequence ID" value="NZ_JALBUU010000004.1"/>
</dbReference>
<name>A0ABS9W424_9PROT</name>
<dbReference type="PANTHER" id="PTHR43802">
    <property type="entry name" value="ENOYL-COA HYDRATASE"/>
    <property type="match status" value="1"/>
</dbReference>
<dbReference type="InterPro" id="IPR018376">
    <property type="entry name" value="Enoyl-CoA_hyd/isom_CS"/>
</dbReference>
<evidence type="ECO:0000256" key="1">
    <source>
        <dbReference type="ARBA" id="ARBA00005254"/>
    </source>
</evidence>
<dbReference type="CDD" id="cd06558">
    <property type="entry name" value="crotonase-like"/>
    <property type="match status" value="1"/>
</dbReference>
<dbReference type="PANTHER" id="PTHR43802:SF1">
    <property type="entry name" value="IP11341P-RELATED"/>
    <property type="match status" value="1"/>
</dbReference>
<organism evidence="3 4">
    <name type="scientific">Teichococcus vastitatis</name>
    <dbReference type="NCBI Taxonomy" id="2307076"/>
    <lineage>
        <taxon>Bacteria</taxon>
        <taxon>Pseudomonadati</taxon>
        <taxon>Pseudomonadota</taxon>
        <taxon>Alphaproteobacteria</taxon>
        <taxon>Acetobacterales</taxon>
        <taxon>Roseomonadaceae</taxon>
        <taxon>Roseomonas</taxon>
    </lineage>
</organism>
<protein>
    <submittedName>
        <fullName evidence="3">Enoyl-CoA hydratase/isomerase family protein</fullName>
    </submittedName>
</protein>
<gene>
    <name evidence="3" type="ORF">MON41_08605</name>
</gene>
<sequence>MDRESLRAAGPAASLSVGRQGHVATITFGRPPNNHIDRELVTGLAEALEALDADAGVRAVVLAGAGRHFCAGADFSSGDSGGLDSPAETPGDTLYRQAARLVRCRKPVVAAIQGAAIGAGLGLALVADFRIGCPEARLSANFTRLGFHPGFALSATLPRLIGPQRAALLFYTGRRIGGEEALRIGLLDELVAHDAVLASAQALAEEIGRSQPQAVQSVRATLRRGLPDLFDQAIEREFEQQVWQRRMEDFAEGRRAMAERRLPDFQGR</sequence>
<dbReference type="Pfam" id="PF00378">
    <property type="entry name" value="ECH_1"/>
    <property type="match status" value="1"/>
</dbReference>
<dbReference type="InterPro" id="IPR029045">
    <property type="entry name" value="ClpP/crotonase-like_dom_sf"/>
</dbReference>
<comment type="similarity">
    <text evidence="1 2">Belongs to the enoyl-CoA hydratase/isomerase family.</text>
</comment>
<dbReference type="Proteomes" id="UP001201985">
    <property type="component" value="Unassembled WGS sequence"/>
</dbReference>
<dbReference type="EMBL" id="JALBUU010000004">
    <property type="protein sequence ID" value="MCI0753818.1"/>
    <property type="molecule type" value="Genomic_DNA"/>
</dbReference>
<evidence type="ECO:0000313" key="4">
    <source>
        <dbReference type="Proteomes" id="UP001201985"/>
    </source>
</evidence>
<comment type="caution">
    <text evidence="3">The sequence shown here is derived from an EMBL/GenBank/DDBJ whole genome shotgun (WGS) entry which is preliminary data.</text>
</comment>
<keyword evidence="4" id="KW-1185">Reference proteome</keyword>
<dbReference type="PROSITE" id="PS00166">
    <property type="entry name" value="ENOYL_COA_HYDRATASE"/>
    <property type="match status" value="1"/>
</dbReference>